<comment type="caution">
    <text evidence="4">The sequence shown here is derived from an EMBL/GenBank/DDBJ whole genome shotgun (WGS) entry which is preliminary data.</text>
</comment>
<name>A0A7C5U3W3_CALS0</name>
<dbReference type="GO" id="GO:0016020">
    <property type="term" value="C:membrane"/>
    <property type="evidence" value="ECO:0007669"/>
    <property type="project" value="InterPro"/>
</dbReference>
<keyword evidence="1 2" id="KW-0808">Transferase</keyword>
<keyword evidence="3" id="KW-0812">Transmembrane</keyword>
<organism evidence="4">
    <name type="scientific">Caldiarchaeum subterraneum</name>
    <dbReference type="NCBI Taxonomy" id="311458"/>
    <lineage>
        <taxon>Archaea</taxon>
        <taxon>Nitrososphaerota</taxon>
        <taxon>Candidatus Caldarchaeales</taxon>
        <taxon>Candidatus Caldarchaeaceae</taxon>
        <taxon>Candidatus Caldarchaeum</taxon>
    </lineage>
</organism>
<accession>A0A7C5U3W3</accession>
<protein>
    <submittedName>
        <fullName evidence="4">CDP-alcohol phosphatidyltransferase family protein</fullName>
    </submittedName>
</protein>
<dbReference type="AlphaFoldDB" id="A0A7C5U3W3"/>
<comment type="similarity">
    <text evidence="2">Belongs to the CDP-alcohol phosphatidyltransferase class-I family.</text>
</comment>
<dbReference type="EMBL" id="DRXS01000061">
    <property type="protein sequence ID" value="HHR40408.1"/>
    <property type="molecule type" value="Genomic_DNA"/>
</dbReference>
<dbReference type="GO" id="GO:0008654">
    <property type="term" value="P:phospholipid biosynthetic process"/>
    <property type="evidence" value="ECO:0007669"/>
    <property type="project" value="InterPro"/>
</dbReference>
<feature type="transmembrane region" description="Helical" evidence="3">
    <location>
        <begin position="176"/>
        <end position="197"/>
    </location>
</feature>
<dbReference type="InterPro" id="IPR000462">
    <property type="entry name" value="CDP-OH_P_trans"/>
</dbReference>
<evidence type="ECO:0000313" key="4">
    <source>
        <dbReference type="EMBL" id="HHR40408.1"/>
    </source>
</evidence>
<feature type="transmembrane region" description="Helical" evidence="3">
    <location>
        <begin position="102"/>
        <end position="130"/>
    </location>
</feature>
<feature type="transmembrane region" description="Helical" evidence="3">
    <location>
        <begin position="151"/>
        <end position="170"/>
    </location>
</feature>
<dbReference type="InterPro" id="IPR048254">
    <property type="entry name" value="CDP_ALCOHOL_P_TRANSF_CS"/>
</dbReference>
<dbReference type="GO" id="GO:0016780">
    <property type="term" value="F:phosphotransferase activity, for other substituted phosphate groups"/>
    <property type="evidence" value="ECO:0007669"/>
    <property type="project" value="InterPro"/>
</dbReference>
<sequence length="201" mass="21035">MALGRRGRGFFEKAAAPVVNGLAKTRISPNSLTVLGLLLTGTSLPCYWLARETPVSFVLAALALALGGLLDGLDGLVARTLGKQTAFGAFLDSFTDRISDSLVAAGFMLSGAVDPYLALTMLTAMMLVSYARARAESLNVELKNVGIGERAVRIIAAILGTLLAFISSSILFYTGLFITAVSTVTVAQRFIAVSSALSGKR</sequence>
<proteinExistence type="inferred from homology"/>
<keyword evidence="3" id="KW-1133">Transmembrane helix</keyword>
<dbReference type="PROSITE" id="PS00379">
    <property type="entry name" value="CDP_ALCOHOL_P_TRANSF"/>
    <property type="match status" value="1"/>
</dbReference>
<evidence type="ECO:0000256" key="1">
    <source>
        <dbReference type="ARBA" id="ARBA00022679"/>
    </source>
</evidence>
<evidence type="ECO:0000256" key="2">
    <source>
        <dbReference type="RuleBase" id="RU003750"/>
    </source>
</evidence>
<dbReference type="Gene3D" id="1.20.120.1760">
    <property type="match status" value="1"/>
</dbReference>
<dbReference type="InterPro" id="IPR043130">
    <property type="entry name" value="CDP-OH_PTrfase_TM_dom"/>
</dbReference>
<keyword evidence="3" id="KW-0472">Membrane</keyword>
<evidence type="ECO:0000256" key="3">
    <source>
        <dbReference type="SAM" id="Phobius"/>
    </source>
</evidence>
<feature type="transmembrane region" description="Helical" evidence="3">
    <location>
        <begin position="57"/>
        <end position="82"/>
    </location>
</feature>
<dbReference type="Pfam" id="PF01066">
    <property type="entry name" value="CDP-OH_P_transf"/>
    <property type="match status" value="1"/>
</dbReference>
<reference evidence="4" key="1">
    <citation type="journal article" date="2020" name="mSystems">
        <title>Genome- and Community-Level Interaction Insights into Carbon Utilization and Element Cycling Functions of Hydrothermarchaeota in Hydrothermal Sediment.</title>
        <authorList>
            <person name="Zhou Z."/>
            <person name="Liu Y."/>
            <person name="Xu W."/>
            <person name="Pan J."/>
            <person name="Luo Z.H."/>
            <person name="Li M."/>
        </authorList>
    </citation>
    <scope>NUCLEOTIDE SEQUENCE [LARGE SCALE GENOMIC DNA]</scope>
    <source>
        <strain evidence="4">SpSt-1084</strain>
    </source>
</reference>
<gene>
    <name evidence="4" type="ORF">ENM42_01115</name>
</gene>